<name>A0ACA9L184_9GLOM</name>
<organism evidence="1 2">
    <name type="scientific">Racocetra persica</name>
    <dbReference type="NCBI Taxonomy" id="160502"/>
    <lineage>
        <taxon>Eukaryota</taxon>
        <taxon>Fungi</taxon>
        <taxon>Fungi incertae sedis</taxon>
        <taxon>Mucoromycota</taxon>
        <taxon>Glomeromycotina</taxon>
        <taxon>Glomeromycetes</taxon>
        <taxon>Diversisporales</taxon>
        <taxon>Gigasporaceae</taxon>
        <taxon>Racocetra</taxon>
    </lineage>
</organism>
<reference evidence="1" key="1">
    <citation type="submission" date="2021-06" db="EMBL/GenBank/DDBJ databases">
        <authorList>
            <person name="Kallberg Y."/>
            <person name="Tangrot J."/>
            <person name="Rosling A."/>
        </authorList>
    </citation>
    <scope>NUCLEOTIDE SEQUENCE</scope>
    <source>
        <strain evidence="1">MA461A</strain>
    </source>
</reference>
<evidence type="ECO:0000313" key="2">
    <source>
        <dbReference type="Proteomes" id="UP000789920"/>
    </source>
</evidence>
<protein>
    <submittedName>
        <fullName evidence="1">1693_t:CDS:1</fullName>
    </submittedName>
</protein>
<evidence type="ECO:0000313" key="1">
    <source>
        <dbReference type="EMBL" id="CAG8502978.1"/>
    </source>
</evidence>
<gene>
    <name evidence="1" type="ORF">RPERSI_LOCUS1907</name>
</gene>
<accession>A0ACA9L184</accession>
<keyword evidence="2" id="KW-1185">Reference proteome</keyword>
<comment type="caution">
    <text evidence="1">The sequence shown here is derived from an EMBL/GenBank/DDBJ whole genome shotgun (WGS) entry which is preliminary data.</text>
</comment>
<dbReference type="Proteomes" id="UP000789920">
    <property type="component" value="Unassembled WGS sequence"/>
</dbReference>
<sequence>MYNHEQEISDSDSEFSEDELEVYFLQNHHNEHLIDGFPVNPEYPAQESDEESDPQNNLSVIPAVDTVRNRGQSRGRPRGSRANRGGRSSQQISLPNPPEFIFLQHRLPFRERGYPILPGHLQQLGIVTPLMLFYEFFSIESLRQIVESTNKYNSEEFCIHLVWELIQASVSQVLNTRNSQYSITNPPVSN</sequence>
<feature type="non-terminal residue" evidence="1">
    <location>
        <position position="190"/>
    </location>
</feature>
<dbReference type="EMBL" id="CAJVQC010001932">
    <property type="protein sequence ID" value="CAG8502978.1"/>
    <property type="molecule type" value="Genomic_DNA"/>
</dbReference>
<proteinExistence type="predicted"/>